<evidence type="ECO:0000313" key="4">
    <source>
        <dbReference type="Proteomes" id="UP001327957"/>
    </source>
</evidence>
<feature type="transmembrane region" description="Helical" evidence="1">
    <location>
        <begin position="212"/>
        <end position="235"/>
    </location>
</feature>
<feature type="transmembrane region" description="Helical" evidence="1">
    <location>
        <begin position="36"/>
        <end position="58"/>
    </location>
</feature>
<evidence type="ECO:0000259" key="2">
    <source>
        <dbReference type="Pfam" id="PF24800"/>
    </source>
</evidence>
<name>A0AAV9T2D8_9PEZI</name>
<comment type="caution">
    <text evidence="3">The sequence shown here is derived from an EMBL/GenBank/DDBJ whole genome shotgun (WGS) entry which is preliminary data.</text>
</comment>
<reference evidence="3 4" key="1">
    <citation type="submission" date="2023-04" db="EMBL/GenBank/DDBJ databases">
        <title>Colletotrichum tabacum stain YC1 causing leaf anthracnose on Nicotiana tabacum(L.) cv.</title>
        <authorList>
            <person name="Ji Z."/>
            <person name="Wang M."/>
            <person name="Zhang J."/>
            <person name="Wang N."/>
            <person name="Zhou Z."/>
        </authorList>
    </citation>
    <scope>NUCLEOTIDE SEQUENCE [LARGE SCALE GENOMIC DNA]</scope>
    <source>
        <strain evidence="3 4">YC1</strain>
    </source>
</reference>
<dbReference type="Pfam" id="PF24800">
    <property type="entry name" value="DUF7702"/>
    <property type="match status" value="1"/>
</dbReference>
<keyword evidence="4" id="KW-1185">Reference proteome</keyword>
<dbReference type="EMBL" id="JASAOK010000045">
    <property type="protein sequence ID" value="KAK6212097.1"/>
    <property type="molecule type" value="Genomic_DNA"/>
</dbReference>
<feature type="transmembrane region" description="Helical" evidence="1">
    <location>
        <begin position="108"/>
        <end position="124"/>
    </location>
</feature>
<feature type="domain" description="DUF7702" evidence="2">
    <location>
        <begin position="6"/>
        <end position="232"/>
    </location>
</feature>
<evidence type="ECO:0000313" key="3">
    <source>
        <dbReference type="EMBL" id="KAK6212097.1"/>
    </source>
</evidence>
<dbReference type="PANTHER" id="PTHR42109">
    <property type="entry name" value="UNPLACED GENOMIC SCAFFOLD UM_SCAF_CONTIG_1.265, WHOLE GENOME SHOTGUN SEQUENCE"/>
    <property type="match status" value="1"/>
</dbReference>
<sequence length="360" mass="40913">MARQFQYRDGVAIAQIVFFFLFLCFGVLFRIQKKMGWFGILFISTIRIVGAGCMLGTITNGSRAVWATIFVCESLGLVLLTFVLIDFLKRVNSFVQVLTQWHFRIPELICWAGLAISIADYALISQRTENAMAPGSLTKAGVGLFAALYFWAVLLFVYLAQKWKQVPRSETRSLIGFAACFPFMVVRISYTIAYVSTGEKRFSAVTGDTTTYLFMTALMEFAILTCGIVLGLGGVDSKERSRLDLQHPNALRIFDNEPGRASVLSRIARRFWALDLSPIQPEYVPANCRFEIDDAEDKRAVEQHWRKDTMQTMDKLERVQGITMKIFTRVLGWSREGTELLFVEVRKDMADRNIQAFITM</sequence>
<proteinExistence type="predicted"/>
<feature type="transmembrane region" description="Helical" evidence="1">
    <location>
        <begin position="144"/>
        <end position="161"/>
    </location>
</feature>
<feature type="transmembrane region" description="Helical" evidence="1">
    <location>
        <begin position="173"/>
        <end position="192"/>
    </location>
</feature>
<feature type="transmembrane region" description="Helical" evidence="1">
    <location>
        <begin position="64"/>
        <end position="88"/>
    </location>
</feature>
<gene>
    <name evidence="3" type="ORF">QIS74_10051</name>
</gene>
<keyword evidence="1" id="KW-0472">Membrane</keyword>
<keyword evidence="1" id="KW-0812">Transmembrane</keyword>
<feature type="transmembrane region" description="Helical" evidence="1">
    <location>
        <begin position="12"/>
        <end position="29"/>
    </location>
</feature>
<keyword evidence="1" id="KW-1133">Transmembrane helix</keyword>
<evidence type="ECO:0000256" key="1">
    <source>
        <dbReference type="SAM" id="Phobius"/>
    </source>
</evidence>
<dbReference type="PANTHER" id="PTHR42109:SF2">
    <property type="entry name" value="INTEGRAL MEMBRANE PROTEIN"/>
    <property type="match status" value="1"/>
</dbReference>
<organism evidence="3 4">
    <name type="scientific">Colletotrichum tabaci</name>
    <dbReference type="NCBI Taxonomy" id="1209068"/>
    <lineage>
        <taxon>Eukaryota</taxon>
        <taxon>Fungi</taxon>
        <taxon>Dikarya</taxon>
        <taxon>Ascomycota</taxon>
        <taxon>Pezizomycotina</taxon>
        <taxon>Sordariomycetes</taxon>
        <taxon>Hypocreomycetidae</taxon>
        <taxon>Glomerellales</taxon>
        <taxon>Glomerellaceae</taxon>
        <taxon>Colletotrichum</taxon>
        <taxon>Colletotrichum destructivum species complex</taxon>
    </lineage>
</organism>
<protein>
    <recommendedName>
        <fullName evidence="2">DUF7702 domain-containing protein</fullName>
    </recommendedName>
</protein>
<dbReference type="AlphaFoldDB" id="A0AAV9T2D8"/>
<dbReference type="InterPro" id="IPR056119">
    <property type="entry name" value="DUF7702"/>
</dbReference>
<accession>A0AAV9T2D8</accession>
<dbReference type="Proteomes" id="UP001327957">
    <property type="component" value="Unassembled WGS sequence"/>
</dbReference>